<evidence type="ECO:0000256" key="1">
    <source>
        <dbReference type="ARBA" id="ARBA00004123"/>
    </source>
</evidence>
<keyword evidence="8" id="KW-1185">Reference proteome</keyword>
<keyword evidence="2" id="KW-0805">Transcription regulation</keyword>
<protein>
    <submittedName>
        <fullName evidence="9">Transcription factor DIVARICATA-like</fullName>
    </submittedName>
</protein>
<dbReference type="SUPFAM" id="SSF46689">
    <property type="entry name" value="Homeodomain-like"/>
    <property type="match status" value="1"/>
</dbReference>
<name>A0ABM0WAI8_CAMSA</name>
<dbReference type="SMART" id="SM00717">
    <property type="entry name" value="SANT"/>
    <property type="match status" value="2"/>
</dbReference>
<evidence type="ECO:0000256" key="3">
    <source>
        <dbReference type="ARBA" id="ARBA00023163"/>
    </source>
</evidence>
<dbReference type="RefSeq" id="XP_010468101.1">
    <property type="nucleotide sequence ID" value="XM_010469799.1"/>
</dbReference>
<organism evidence="8 9">
    <name type="scientific">Camelina sativa</name>
    <name type="common">False flax</name>
    <name type="synonym">Myagrum sativum</name>
    <dbReference type="NCBI Taxonomy" id="90675"/>
    <lineage>
        <taxon>Eukaryota</taxon>
        <taxon>Viridiplantae</taxon>
        <taxon>Streptophyta</taxon>
        <taxon>Embryophyta</taxon>
        <taxon>Tracheophyta</taxon>
        <taxon>Spermatophyta</taxon>
        <taxon>Magnoliopsida</taxon>
        <taxon>eudicotyledons</taxon>
        <taxon>Gunneridae</taxon>
        <taxon>Pentapetalae</taxon>
        <taxon>rosids</taxon>
        <taxon>malvids</taxon>
        <taxon>Brassicales</taxon>
        <taxon>Brassicaceae</taxon>
        <taxon>Camelineae</taxon>
        <taxon>Camelina</taxon>
    </lineage>
</organism>
<dbReference type="PROSITE" id="PS51294">
    <property type="entry name" value="HTH_MYB"/>
    <property type="match status" value="1"/>
</dbReference>
<accession>A0ABM0WAI8</accession>
<keyword evidence="4" id="KW-0539">Nucleus</keyword>
<comment type="subcellular location">
    <subcellularLocation>
        <location evidence="1">Nucleus</location>
    </subcellularLocation>
</comment>
<dbReference type="InterPro" id="IPR017930">
    <property type="entry name" value="Myb_dom"/>
</dbReference>
<evidence type="ECO:0000259" key="5">
    <source>
        <dbReference type="PROSITE" id="PS50090"/>
    </source>
</evidence>
<dbReference type="PROSITE" id="PS51293">
    <property type="entry name" value="SANT"/>
    <property type="match status" value="1"/>
</dbReference>
<dbReference type="InterPro" id="IPR017884">
    <property type="entry name" value="SANT_dom"/>
</dbReference>
<dbReference type="PANTHER" id="PTHR44042">
    <property type="entry name" value="DUPLICATED HOMEODOMAIN-LIKE SUPERFAMILY PROTEIN-RELATED"/>
    <property type="match status" value="1"/>
</dbReference>
<evidence type="ECO:0000259" key="7">
    <source>
        <dbReference type="PROSITE" id="PS51294"/>
    </source>
</evidence>
<gene>
    <name evidence="9" type="primary">LOC104748110</name>
</gene>
<keyword evidence="3" id="KW-0804">Transcription</keyword>
<dbReference type="Gene3D" id="1.10.10.60">
    <property type="entry name" value="Homeodomain-like"/>
    <property type="match status" value="2"/>
</dbReference>
<reference evidence="9" key="2">
    <citation type="submission" date="2025-08" db="UniProtKB">
        <authorList>
            <consortium name="RefSeq"/>
        </authorList>
    </citation>
    <scope>IDENTIFICATION</scope>
    <source>
        <tissue evidence="9">Leaf</tissue>
    </source>
</reference>
<feature type="domain" description="HTH myb-type" evidence="7">
    <location>
        <begin position="89"/>
        <end position="145"/>
    </location>
</feature>
<feature type="domain" description="SANT" evidence="6">
    <location>
        <begin position="97"/>
        <end position="145"/>
    </location>
</feature>
<evidence type="ECO:0000256" key="4">
    <source>
        <dbReference type="ARBA" id="ARBA00023242"/>
    </source>
</evidence>
<dbReference type="InterPro" id="IPR009057">
    <property type="entry name" value="Homeodomain-like_sf"/>
</dbReference>
<dbReference type="NCBIfam" id="TIGR01557">
    <property type="entry name" value="myb_SHAQKYF"/>
    <property type="match status" value="1"/>
</dbReference>
<evidence type="ECO:0000256" key="2">
    <source>
        <dbReference type="ARBA" id="ARBA00023015"/>
    </source>
</evidence>
<dbReference type="Pfam" id="PF00249">
    <property type="entry name" value="Myb_DNA-binding"/>
    <property type="match status" value="1"/>
</dbReference>
<sequence>MVSIPLWTKEDNKHFEIALAKFPEGSPSFLERIAEDLRKPVEEVKFYYDALVYDIEQIEAGKVPLPKYRDDDDDYVSLKKAAESKSQGTGRKKGIPWTAEEHRLFLDGLDKYGKGDWKSISRECVKTRSPMQVASHAQKFYLRQNSDSKKGKRSSIHDITLGHADNVTVHGSNLKSMGQQPHFGDQIPPDQYYQYYSQDNIGLFDDDAHGGYLPSYDELYSYKF</sequence>
<dbReference type="PANTHER" id="PTHR44042:SF15">
    <property type="entry name" value="DUPLICATED HOMEODOMAIN-LIKE SUPERFAMILY PROTEIN"/>
    <property type="match status" value="1"/>
</dbReference>
<dbReference type="GeneID" id="104748110"/>
<reference evidence="8" key="1">
    <citation type="journal article" date="2014" name="Nat. Commun.">
        <title>The emerging biofuel crop Camelina sativa retains a highly undifferentiated hexaploid genome structure.</title>
        <authorList>
            <person name="Kagale S."/>
            <person name="Koh C."/>
            <person name="Nixon J."/>
            <person name="Bollina V."/>
            <person name="Clarke W.E."/>
            <person name="Tuteja R."/>
            <person name="Spillane C."/>
            <person name="Robinson S.J."/>
            <person name="Links M.G."/>
            <person name="Clarke C."/>
            <person name="Higgins E.E."/>
            <person name="Huebert T."/>
            <person name="Sharpe A.G."/>
            <person name="Parkin I.A."/>
        </authorList>
    </citation>
    <scope>NUCLEOTIDE SEQUENCE [LARGE SCALE GENOMIC DNA]</scope>
    <source>
        <strain evidence="8">cv. DH55</strain>
    </source>
</reference>
<feature type="domain" description="Myb-like" evidence="5">
    <location>
        <begin position="96"/>
        <end position="141"/>
    </location>
</feature>
<evidence type="ECO:0000259" key="6">
    <source>
        <dbReference type="PROSITE" id="PS51293"/>
    </source>
</evidence>
<dbReference type="PROSITE" id="PS50090">
    <property type="entry name" value="MYB_LIKE"/>
    <property type="match status" value="1"/>
</dbReference>
<proteinExistence type="predicted"/>
<dbReference type="InterPro" id="IPR006447">
    <property type="entry name" value="Myb_dom_plants"/>
</dbReference>
<evidence type="ECO:0000313" key="8">
    <source>
        <dbReference type="Proteomes" id="UP000694864"/>
    </source>
</evidence>
<evidence type="ECO:0000313" key="9">
    <source>
        <dbReference type="RefSeq" id="XP_010468101.1"/>
    </source>
</evidence>
<dbReference type="InterPro" id="IPR001005">
    <property type="entry name" value="SANT/Myb"/>
</dbReference>
<dbReference type="CDD" id="cd00167">
    <property type="entry name" value="SANT"/>
    <property type="match status" value="1"/>
</dbReference>
<dbReference type="Proteomes" id="UP000694864">
    <property type="component" value="Chromosome 15"/>
</dbReference>